<dbReference type="GO" id="GO:0008270">
    <property type="term" value="F:zinc ion binding"/>
    <property type="evidence" value="ECO:0007669"/>
    <property type="project" value="InterPro"/>
</dbReference>
<keyword evidence="1" id="KW-0539">Nucleus</keyword>
<gene>
    <name evidence="4" type="ORF">N7515_002011</name>
</gene>
<reference evidence="4" key="2">
    <citation type="journal article" date="2023" name="IMA Fungus">
        <title>Comparative genomic study of the Penicillium genus elucidates a diverse pangenome and 15 lateral gene transfer events.</title>
        <authorList>
            <person name="Petersen C."/>
            <person name="Sorensen T."/>
            <person name="Nielsen M.R."/>
            <person name="Sondergaard T.E."/>
            <person name="Sorensen J.L."/>
            <person name="Fitzpatrick D.A."/>
            <person name="Frisvad J.C."/>
            <person name="Nielsen K.L."/>
        </authorList>
    </citation>
    <scope>NUCLEOTIDE SEQUENCE</scope>
    <source>
        <strain evidence="4">IBT 22155</strain>
    </source>
</reference>
<reference evidence="4" key="1">
    <citation type="submission" date="2022-11" db="EMBL/GenBank/DDBJ databases">
        <authorList>
            <person name="Petersen C."/>
        </authorList>
    </citation>
    <scope>NUCLEOTIDE SEQUENCE</scope>
    <source>
        <strain evidence="4">IBT 22155</strain>
    </source>
</reference>
<evidence type="ECO:0000256" key="1">
    <source>
        <dbReference type="ARBA" id="ARBA00023242"/>
    </source>
</evidence>
<feature type="domain" description="Xylanolytic transcriptional activator regulatory" evidence="3">
    <location>
        <begin position="132"/>
        <end position="310"/>
    </location>
</feature>
<dbReference type="Pfam" id="PF04082">
    <property type="entry name" value="Fungal_trans"/>
    <property type="match status" value="1"/>
</dbReference>
<dbReference type="EMBL" id="JAPQKL010000002">
    <property type="protein sequence ID" value="KAJ5143224.1"/>
    <property type="molecule type" value="Genomic_DNA"/>
</dbReference>
<dbReference type="RefSeq" id="XP_056524868.1">
    <property type="nucleotide sequence ID" value="XM_056662755.1"/>
</dbReference>
<dbReference type="PANTHER" id="PTHR47256">
    <property type="entry name" value="ZN(II)2CYS6 TRANSCRIPTION FACTOR (EUROFUNG)-RELATED"/>
    <property type="match status" value="1"/>
</dbReference>
<dbReference type="GeneID" id="81401925"/>
<feature type="compositionally biased region" description="Basic and acidic residues" evidence="2">
    <location>
        <begin position="595"/>
        <end position="608"/>
    </location>
</feature>
<dbReference type="GO" id="GO:0006351">
    <property type="term" value="P:DNA-templated transcription"/>
    <property type="evidence" value="ECO:0007669"/>
    <property type="project" value="InterPro"/>
</dbReference>
<name>A0A9W9HB34_9EURO</name>
<protein>
    <submittedName>
        <fullName evidence="4">Pathway-specific regulatory protein</fullName>
    </submittedName>
</protein>
<dbReference type="AlphaFoldDB" id="A0A9W9HB34"/>
<feature type="region of interest" description="Disordered" evidence="2">
    <location>
        <begin position="595"/>
        <end position="618"/>
    </location>
</feature>
<dbReference type="Proteomes" id="UP001149079">
    <property type="component" value="Unassembled WGS sequence"/>
</dbReference>
<comment type="caution">
    <text evidence="4">The sequence shown here is derived from an EMBL/GenBank/DDBJ whole genome shotgun (WGS) entry which is preliminary data.</text>
</comment>
<evidence type="ECO:0000256" key="2">
    <source>
        <dbReference type="SAM" id="MobiDB-lite"/>
    </source>
</evidence>
<dbReference type="CDD" id="cd12148">
    <property type="entry name" value="fungal_TF_MHR"/>
    <property type="match status" value="1"/>
</dbReference>
<dbReference type="PANTHER" id="PTHR47256:SF5">
    <property type="entry name" value="ZN(II)2CYS6 TRANSCRIPTION FACTOR (EUROFUNG)"/>
    <property type="match status" value="1"/>
</dbReference>
<dbReference type="GO" id="GO:0003677">
    <property type="term" value="F:DNA binding"/>
    <property type="evidence" value="ECO:0007669"/>
    <property type="project" value="InterPro"/>
</dbReference>
<evidence type="ECO:0000313" key="5">
    <source>
        <dbReference type="Proteomes" id="UP001149079"/>
    </source>
</evidence>
<accession>A0A9W9HB34</accession>
<keyword evidence="5" id="KW-1185">Reference proteome</keyword>
<proteinExistence type="predicted"/>
<sequence length="618" mass="70436">MSQAPTEAGMRASAHVAPNDYYHSMLFDCFEVIRSASPDHQEELLQMIRQRTPLHRIRGYLDRILPSTHHREAPSSNKKIKHEMDTEDDAAQHRPQIMDIHYLCGNAPFKVPAKPWTKVTDDDDLVSHLVSLYMTWDYPFFAFFDREIFLEHMSKGILNSDFCSPFLVNALLANACDYSQYSETYAIPGDVRTKGAAFLAEAESYMSAYSFERGSGTRLASLQATLLLYERYSVLGNENFGYAMLNRAIEMAEELGIVNRPKRTLNSSQMSEDMLVSVKRTAWGLFQIDTIVHTNFLKPTRVHAVSVDRIQTGDPRDEWTPYPISSYAKPSWMALYFDEACNLAYIARDISKSLSTAQQEGIDTQKAKQDMYDRLRQWEMNLPISFRLCERPAPHILLLMMRYHALVINLCCDNFGYYSSFSGSGRTSPIELDADEGYTSTELAVASGRKIAAIAQYLRTEYGISYMHQFAMYAINVALYILLEQPTFDILDPDFFHLASAFSVIANRSPVGRNIYHFFKLSMRSRYRGKTPPVELPPEIRELLIEGVGSPLDQWHQATASEEDSRYMKHLDDNPQAIPPPGLKEMIGEYEKLSVGTEERARGGKEDDFGSFLGHKNE</sequence>
<evidence type="ECO:0000313" key="4">
    <source>
        <dbReference type="EMBL" id="KAJ5143224.1"/>
    </source>
</evidence>
<dbReference type="InterPro" id="IPR007219">
    <property type="entry name" value="XnlR_reg_dom"/>
</dbReference>
<evidence type="ECO:0000259" key="3">
    <source>
        <dbReference type="Pfam" id="PF04082"/>
    </source>
</evidence>
<organism evidence="4 5">
    <name type="scientific">Penicillium bovifimosum</name>
    <dbReference type="NCBI Taxonomy" id="126998"/>
    <lineage>
        <taxon>Eukaryota</taxon>
        <taxon>Fungi</taxon>
        <taxon>Dikarya</taxon>
        <taxon>Ascomycota</taxon>
        <taxon>Pezizomycotina</taxon>
        <taxon>Eurotiomycetes</taxon>
        <taxon>Eurotiomycetidae</taxon>
        <taxon>Eurotiales</taxon>
        <taxon>Aspergillaceae</taxon>
        <taxon>Penicillium</taxon>
    </lineage>
</organism>
<dbReference type="InterPro" id="IPR053187">
    <property type="entry name" value="Notoamide_regulator"/>
</dbReference>
<dbReference type="OrthoDB" id="2593732at2759"/>